<comment type="caution">
    <text evidence="1">The sequence shown here is derived from an EMBL/GenBank/DDBJ whole genome shotgun (WGS) entry which is preliminary data.</text>
</comment>
<name>A0A645AST8_9ZZZZ</name>
<dbReference type="EMBL" id="VSSQ01015704">
    <property type="protein sequence ID" value="MPM56332.1"/>
    <property type="molecule type" value="Genomic_DNA"/>
</dbReference>
<organism evidence="1">
    <name type="scientific">bioreactor metagenome</name>
    <dbReference type="NCBI Taxonomy" id="1076179"/>
    <lineage>
        <taxon>unclassified sequences</taxon>
        <taxon>metagenomes</taxon>
        <taxon>ecological metagenomes</taxon>
    </lineage>
</organism>
<proteinExistence type="predicted"/>
<accession>A0A645AST8</accession>
<evidence type="ECO:0000313" key="1">
    <source>
        <dbReference type="EMBL" id="MPM56332.1"/>
    </source>
</evidence>
<dbReference type="AlphaFoldDB" id="A0A645AST8"/>
<reference evidence="1" key="1">
    <citation type="submission" date="2019-08" db="EMBL/GenBank/DDBJ databases">
        <authorList>
            <person name="Kucharzyk K."/>
            <person name="Murdoch R.W."/>
            <person name="Higgins S."/>
            <person name="Loffler F."/>
        </authorList>
    </citation>
    <scope>NUCLEOTIDE SEQUENCE</scope>
</reference>
<evidence type="ECO:0008006" key="2">
    <source>
        <dbReference type="Google" id="ProtNLM"/>
    </source>
</evidence>
<gene>
    <name evidence="1" type="ORF">SDC9_103134</name>
</gene>
<sequence length="196" mass="22109">MKKLVTLALSLLFIFGAVACNNRNNTTTENAGTTGDATDTLDQAYYNTYTGLYDKNLGKITSEDMFSTNVDSAERIYRGAEYPGNRQYLTDVKKAYKDRKEKMQAFIDGLKNDTKTEDAELKKMNESLIAEGEKLIQDIDAKMAKLDKITGDDYNKSEDDFIKLVDNIVNADDTVTNKFSDMLKNMDKKLGIDRTK</sequence>
<dbReference type="PROSITE" id="PS51257">
    <property type="entry name" value="PROKAR_LIPOPROTEIN"/>
    <property type="match status" value="1"/>
</dbReference>
<protein>
    <recommendedName>
        <fullName evidence="2">Lipoprotein</fullName>
    </recommendedName>
</protein>